<comment type="subcellular location">
    <subcellularLocation>
        <location evidence="1">Cell outer membrane</location>
        <topology evidence="1">Peripheral membrane protein</topology>
    </subcellularLocation>
</comment>
<dbReference type="Gene3D" id="3.40.190.10">
    <property type="entry name" value="Periplasmic binding protein-like II"/>
    <property type="match status" value="2"/>
</dbReference>
<dbReference type="GO" id="GO:0000270">
    <property type="term" value="P:peptidoglycan metabolic process"/>
    <property type="evidence" value="ECO:0007669"/>
    <property type="project" value="InterPro"/>
</dbReference>
<dbReference type="PANTHER" id="PTHR35936">
    <property type="entry name" value="MEMBRANE-BOUND LYTIC MUREIN TRANSGLYCOSYLASE F"/>
    <property type="match status" value="1"/>
</dbReference>
<comment type="caution">
    <text evidence="7">The sequence shown here is derived from an EMBL/GenBank/DDBJ whole genome shotgun (WGS) entry which is preliminary data.</text>
</comment>
<evidence type="ECO:0000256" key="1">
    <source>
        <dbReference type="ARBA" id="ARBA00004339"/>
    </source>
</evidence>
<keyword evidence="5" id="KW-0998">Cell outer membrane</keyword>
<dbReference type="AlphaFoldDB" id="A0A4Q7ZBI5"/>
<dbReference type="PROSITE" id="PS00922">
    <property type="entry name" value="TRANSGLYCOSYLASE"/>
    <property type="match status" value="1"/>
</dbReference>
<evidence type="ECO:0000256" key="4">
    <source>
        <dbReference type="ARBA" id="ARBA00022729"/>
    </source>
</evidence>
<dbReference type="Gene3D" id="1.10.530.10">
    <property type="match status" value="1"/>
</dbReference>
<evidence type="ECO:0000313" key="7">
    <source>
        <dbReference type="EMBL" id="RZU47524.1"/>
    </source>
</evidence>
<comment type="similarity">
    <text evidence="2">Belongs to the transglycosylase Slt family.</text>
</comment>
<evidence type="ECO:0000313" key="8">
    <source>
        <dbReference type="Proteomes" id="UP000292423"/>
    </source>
</evidence>
<dbReference type="NCBIfam" id="NF008112">
    <property type="entry name" value="PRK10859.1"/>
    <property type="match status" value="1"/>
</dbReference>
<name>A0A4Q7ZBI5_9GAMM</name>
<dbReference type="Pfam" id="PF00497">
    <property type="entry name" value="SBP_bac_3"/>
    <property type="match status" value="1"/>
</dbReference>
<dbReference type="CDD" id="cd13403">
    <property type="entry name" value="MLTF-like"/>
    <property type="match status" value="1"/>
</dbReference>
<dbReference type="PANTHER" id="PTHR35936:SF32">
    <property type="entry name" value="MEMBRANE-BOUND LYTIC MUREIN TRANSGLYCOSYLASE F"/>
    <property type="match status" value="1"/>
</dbReference>
<keyword evidence="4" id="KW-0732">Signal</keyword>
<proteinExistence type="inferred from homology"/>
<reference evidence="7 8" key="1">
    <citation type="submission" date="2019-02" db="EMBL/GenBank/DDBJ databases">
        <title>Genomic Encyclopedia of Type Strains, Phase IV (KMG-IV): sequencing the most valuable type-strain genomes for metagenomic binning, comparative biology and taxonomic classification.</title>
        <authorList>
            <person name="Goeker M."/>
        </authorList>
    </citation>
    <scope>NUCLEOTIDE SEQUENCE [LARGE SCALE GENOMIC DNA]</scope>
    <source>
        <strain evidence="7 8">DSM 105135</strain>
    </source>
</reference>
<dbReference type="Pfam" id="PF01464">
    <property type="entry name" value="SLT"/>
    <property type="match status" value="1"/>
</dbReference>
<feature type="domain" description="Solute-binding protein family 3/N-terminal" evidence="6">
    <location>
        <begin position="54"/>
        <end position="279"/>
    </location>
</feature>
<evidence type="ECO:0000259" key="6">
    <source>
        <dbReference type="SMART" id="SM00062"/>
    </source>
</evidence>
<comment type="similarity">
    <text evidence="3">Belongs to the bacterial solute-binding protein 3 family.</text>
</comment>
<dbReference type="InterPro" id="IPR001638">
    <property type="entry name" value="Solute-binding_3/MltF_N"/>
</dbReference>
<dbReference type="SMART" id="SM00062">
    <property type="entry name" value="PBPb"/>
    <property type="match status" value="1"/>
</dbReference>
<sequence>MSGKSALPATVAIDSFSRNFWRFLAIVFVVWSSYRLHPMQNSLDAVSFSGELHVVGVAGPTTFLPQGDAARGFQYELLREFADDLGVQLIIQTAPDAESVIRMVQRGEADIGITGLPSDDPRLVKLQASHPYLVASQQLVRRSDAETAQPDSARIAVSRNSAEAAALQAGTPAADIIQVRNATPEALLAQVNDGDADYAVVNQTDFEARRAAFPQLKAAAPVREVQLAWSLHRRDDKLLKFANAFLDQVRADGTLKRLASFYGQGETFNTLGVKNFQNDLQGRLPLYKKAFQKEAERHAMDWRLLAAIGYQESKWDAKAISPTGVEGLMMLTRATASDMGVANRGNPKESIRAGADYYQLIDKRIPDTVREPDRTWMTLAAYNMGLGHVLKARQLAEAAGDNPDQWLDVSRHLRKLPRAGQALVYVQEVRRYYDALLMTTPNDGWFASSGKTFRVIY</sequence>
<organism evidence="7 8">
    <name type="scientific">Fluviicoccus keumensis</name>
    <dbReference type="NCBI Taxonomy" id="1435465"/>
    <lineage>
        <taxon>Bacteria</taxon>
        <taxon>Pseudomonadati</taxon>
        <taxon>Pseudomonadota</taxon>
        <taxon>Gammaproteobacteria</taxon>
        <taxon>Moraxellales</taxon>
        <taxon>Moraxellaceae</taxon>
        <taxon>Fluviicoccus</taxon>
    </lineage>
</organism>
<dbReference type="InterPro" id="IPR008258">
    <property type="entry name" value="Transglycosylase_SLT_dom_1"/>
</dbReference>
<dbReference type="CDD" id="cd01009">
    <property type="entry name" value="PBP2_YfhD_N"/>
    <property type="match status" value="1"/>
</dbReference>
<keyword evidence="5" id="KW-0472">Membrane</keyword>
<gene>
    <name evidence="7" type="ORF">EV700_0487</name>
</gene>
<dbReference type="InterPro" id="IPR023346">
    <property type="entry name" value="Lysozyme-like_dom_sf"/>
</dbReference>
<dbReference type="Proteomes" id="UP000292423">
    <property type="component" value="Unassembled WGS sequence"/>
</dbReference>
<protein>
    <submittedName>
        <fullName evidence="7">Membrane-bound lytic murein transglycosylase F</fullName>
    </submittedName>
</protein>
<dbReference type="SUPFAM" id="SSF53850">
    <property type="entry name" value="Periplasmic binding protein-like II"/>
    <property type="match status" value="1"/>
</dbReference>
<evidence type="ECO:0000256" key="2">
    <source>
        <dbReference type="ARBA" id="ARBA00007734"/>
    </source>
</evidence>
<dbReference type="InterPro" id="IPR000189">
    <property type="entry name" value="Transglyc_AS"/>
</dbReference>
<dbReference type="RefSeq" id="WP_165391300.1">
    <property type="nucleotide sequence ID" value="NZ_SHKX01000010.1"/>
</dbReference>
<evidence type="ECO:0000256" key="5">
    <source>
        <dbReference type="ARBA" id="ARBA00023237"/>
    </source>
</evidence>
<dbReference type="GO" id="GO:0009279">
    <property type="term" value="C:cell outer membrane"/>
    <property type="evidence" value="ECO:0007669"/>
    <property type="project" value="UniProtKB-SubCell"/>
</dbReference>
<evidence type="ECO:0000256" key="3">
    <source>
        <dbReference type="ARBA" id="ARBA00010333"/>
    </source>
</evidence>
<dbReference type="SUPFAM" id="SSF53955">
    <property type="entry name" value="Lysozyme-like"/>
    <property type="match status" value="1"/>
</dbReference>
<keyword evidence="8" id="KW-1185">Reference proteome</keyword>
<dbReference type="GO" id="GO:0008933">
    <property type="term" value="F:peptidoglycan lytic transglycosylase activity"/>
    <property type="evidence" value="ECO:0007669"/>
    <property type="project" value="InterPro"/>
</dbReference>
<accession>A0A4Q7ZBI5</accession>
<dbReference type="EMBL" id="SHKX01000010">
    <property type="protein sequence ID" value="RZU47524.1"/>
    <property type="molecule type" value="Genomic_DNA"/>
</dbReference>